<dbReference type="Proteomes" id="UP000464378">
    <property type="component" value="Chromosome"/>
</dbReference>
<dbReference type="EMBL" id="LR593887">
    <property type="protein sequence ID" value="VTR98907.1"/>
    <property type="molecule type" value="Genomic_DNA"/>
</dbReference>
<keyword evidence="1" id="KW-1133">Transmembrane helix</keyword>
<feature type="transmembrane region" description="Helical" evidence="1">
    <location>
        <begin position="199"/>
        <end position="221"/>
    </location>
</feature>
<keyword evidence="4" id="KW-1185">Reference proteome</keyword>
<dbReference type="KEGG" id="tim:GMBLW1_23540"/>
<feature type="transmembrane region" description="Helical" evidence="1">
    <location>
        <begin position="61"/>
        <end position="80"/>
    </location>
</feature>
<evidence type="ECO:0000313" key="4">
    <source>
        <dbReference type="Proteomes" id="UP000464378"/>
    </source>
</evidence>
<dbReference type="PANTHER" id="PTHR19353:SF19">
    <property type="entry name" value="DELTA(5) FATTY ACID DESATURASE C-RELATED"/>
    <property type="match status" value="1"/>
</dbReference>
<dbReference type="GO" id="GO:0008610">
    <property type="term" value="P:lipid biosynthetic process"/>
    <property type="evidence" value="ECO:0007669"/>
    <property type="project" value="UniProtKB-ARBA"/>
</dbReference>
<evidence type="ECO:0000256" key="1">
    <source>
        <dbReference type="SAM" id="Phobius"/>
    </source>
</evidence>
<feature type="transmembrane region" description="Helical" evidence="1">
    <location>
        <begin position="227"/>
        <end position="243"/>
    </location>
</feature>
<dbReference type="InParanoid" id="A0A6C2YJL3"/>
<dbReference type="GO" id="GO:0016020">
    <property type="term" value="C:membrane"/>
    <property type="evidence" value="ECO:0007669"/>
    <property type="project" value="TreeGrafter"/>
</dbReference>
<reference evidence="3" key="1">
    <citation type="submission" date="2019-04" db="EMBL/GenBank/DDBJ databases">
        <authorList>
            <consortium name="Science for Life Laboratories"/>
        </authorList>
    </citation>
    <scope>NUCLEOTIDE SEQUENCE</scope>
    <source>
        <strain evidence="3">MBLW1</strain>
    </source>
</reference>
<dbReference type="EMBL" id="LR586016">
    <property type="protein sequence ID" value="VIP01606.1"/>
    <property type="molecule type" value="Genomic_DNA"/>
</dbReference>
<gene>
    <name evidence="3" type="ORF">GMBLW1_23540</name>
</gene>
<dbReference type="GO" id="GO:0016717">
    <property type="term" value="F:oxidoreductase activity, acting on paired donors, with oxidation of a pair of donors resulting in the reduction of molecular oxygen to two molecules of water"/>
    <property type="evidence" value="ECO:0007669"/>
    <property type="project" value="TreeGrafter"/>
</dbReference>
<keyword evidence="1" id="KW-0472">Membrane</keyword>
<proteinExistence type="predicted"/>
<dbReference type="PANTHER" id="PTHR19353">
    <property type="entry name" value="FATTY ACID DESATURASE 2"/>
    <property type="match status" value="1"/>
</dbReference>
<dbReference type="AlphaFoldDB" id="A0A6C2YJL3"/>
<protein>
    <recommendedName>
        <fullName evidence="2">Fatty acid desaturase domain-containing protein</fullName>
    </recommendedName>
</protein>
<organism evidence="3">
    <name type="scientific">Tuwongella immobilis</name>
    <dbReference type="NCBI Taxonomy" id="692036"/>
    <lineage>
        <taxon>Bacteria</taxon>
        <taxon>Pseudomonadati</taxon>
        <taxon>Planctomycetota</taxon>
        <taxon>Planctomycetia</taxon>
        <taxon>Gemmatales</taxon>
        <taxon>Gemmataceae</taxon>
        <taxon>Tuwongella</taxon>
    </lineage>
</organism>
<evidence type="ECO:0000313" key="3">
    <source>
        <dbReference type="EMBL" id="VIP01606.1"/>
    </source>
</evidence>
<accession>A0A6C2YJL3</accession>
<dbReference type="InterPro" id="IPR012171">
    <property type="entry name" value="Fatty_acid_desaturase"/>
</dbReference>
<dbReference type="Pfam" id="PF00487">
    <property type="entry name" value="FA_desaturase"/>
    <property type="match status" value="1"/>
</dbReference>
<evidence type="ECO:0000259" key="2">
    <source>
        <dbReference type="Pfam" id="PF00487"/>
    </source>
</evidence>
<keyword evidence="1" id="KW-0812">Transmembrane</keyword>
<feature type="domain" description="Fatty acid desaturase" evidence="2">
    <location>
        <begin position="71"/>
        <end position="314"/>
    </location>
</feature>
<dbReference type="InterPro" id="IPR005804">
    <property type="entry name" value="FA_desaturase_dom"/>
</dbReference>
<sequence length="367" mass="41753">MNSANASAKDADWGRIYPRLKVLMRTDNWTNIGYLALDVSLIAGLLTLGGWSWFAWRGGELGTLAFLAIALPVIALMGGMQHRLSGMAHEASHFSMFRNKFANDLVSDLLLMFPMLSLTQQFRRTHLDHHRFLNDAERDPDAVRLGNKRDGAFPMSKPRFWARYVWGCLWMPQLLRYVLQQGYNAGPMASSEKPLRNPYSLRTALVMLAVYWAVVMTSLWWFQLGPVFLLFWILPLVTSYSFFMQLREIAHHSNAPADGEMQASRIFKLHPLASAMIFPYGQDYHQTHHMFGILPHYHAAKAHAILMGYPPYRDGVVICQGYFFRRWGTTGPTVLDVLSQDHSQAPVDASVAIDSPRTHPSQLMLVE</sequence>
<name>A0A6C2YJL3_9BACT</name>
<feature type="transmembrane region" description="Helical" evidence="1">
    <location>
        <begin position="32"/>
        <end position="55"/>
    </location>
</feature>
<dbReference type="RefSeq" id="WP_162656787.1">
    <property type="nucleotide sequence ID" value="NZ_LR593887.1"/>
</dbReference>